<dbReference type="GO" id="GO:0015031">
    <property type="term" value="P:protein transport"/>
    <property type="evidence" value="ECO:0007669"/>
    <property type="project" value="UniProtKB-KW"/>
</dbReference>
<dbReference type="KEGG" id="mcys:MCB1EB_2023"/>
<evidence type="ECO:0000256" key="3">
    <source>
        <dbReference type="ARBA" id="ARBA00022475"/>
    </source>
</evidence>
<reference evidence="9 10" key="1">
    <citation type="journal article" date="2018" name="Microbes Environ.">
        <title>Comparative Genomic Insights into Endofungal Lifestyles of Two Bacterial Endosymbionts, Mycoavidus cysteinexigens and Burkholderia rhizoxinica.</title>
        <authorList>
            <person name="Sharmin D."/>
            <person name="Guo Y."/>
            <person name="Nishizawa T."/>
            <person name="Ohshima S."/>
            <person name="Sato Y."/>
            <person name="Takashima Y."/>
            <person name="Narisawa K."/>
            <person name="Ohta H."/>
        </authorList>
    </citation>
    <scope>NUCLEOTIDE SEQUENCE [LARGE SCALE GENOMIC DNA]</scope>
    <source>
        <strain evidence="9 10">B1-EB</strain>
    </source>
</reference>
<keyword evidence="3" id="KW-1003">Cell membrane</keyword>
<dbReference type="Pfam" id="PF02355">
    <property type="entry name" value="SecD_SecF_C"/>
    <property type="match status" value="1"/>
</dbReference>
<dbReference type="InterPro" id="IPR048634">
    <property type="entry name" value="SecD_SecF_C"/>
</dbReference>
<evidence type="ECO:0000256" key="2">
    <source>
        <dbReference type="ARBA" id="ARBA00022448"/>
    </source>
</evidence>
<dbReference type="PRINTS" id="PR01755">
    <property type="entry name" value="SECFTRNLCASE"/>
</dbReference>
<evidence type="ECO:0000313" key="9">
    <source>
        <dbReference type="EMBL" id="BBE10184.1"/>
    </source>
</evidence>
<dbReference type="Gene3D" id="1.20.1640.10">
    <property type="entry name" value="Multidrug efflux transporter AcrB transmembrane domain"/>
    <property type="match status" value="1"/>
</dbReference>
<keyword evidence="2" id="KW-0813">Transport</keyword>
<sequence length="110" mass="12578">MAVHGLLTLLCVVLGIIVYLSFRFEWKYAIARTRANWHDVNIILGFFTFFQWEFSLSALAAMLAALSYSVNESAVISDQIRKTFRKTCKLTVIEVINHAITRTMQFGLTN</sequence>
<dbReference type="SUPFAM" id="SSF82866">
    <property type="entry name" value="Multidrug efflux transporter AcrB transmembrane domain"/>
    <property type="match status" value="1"/>
</dbReference>
<keyword evidence="10" id="KW-1185">Reference proteome</keyword>
<name>A0A2Z6EXK4_9BURK</name>
<evidence type="ECO:0000256" key="5">
    <source>
        <dbReference type="ARBA" id="ARBA00022927"/>
    </source>
</evidence>
<evidence type="ECO:0000313" key="10">
    <source>
        <dbReference type="Proteomes" id="UP000282597"/>
    </source>
</evidence>
<keyword evidence="7" id="KW-0811">Translocation</keyword>
<dbReference type="InterPro" id="IPR022645">
    <property type="entry name" value="SecD/SecF_bac"/>
</dbReference>
<protein>
    <submittedName>
        <fullName evidence="9">Preprotein translocase subunit SecF</fullName>
    </submittedName>
</protein>
<accession>A0A2Z6EXK4</accession>
<evidence type="ECO:0000256" key="6">
    <source>
        <dbReference type="ARBA" id="ARBA00022989"/>
    </source>
</evidence>
<comment type="subcellular location">
    <subcellularLocation>
        <location evidence="1">Cell membrane</location>
        <topology evidence="1">Multi-pass membrane protein</topology>
    </subcellularLocation>
</comment>
<dbReference type="EMBL" id="AP018150">
    <property type="protein sequence ID" value="BBE10184.1"/>
    <property type="molecule type" value="Genomic_DNA"/>
</dbReference>
<evidence type="ECO:0000256" key="8">
    <source>
        <dbReference type="ARBA" id="ARBA00023136"/>
    </source>
</evidence>
<dbReference type="GO" id="GO:0005886">
    <property type="term" value="C:plasma membrane"/>
    <property type="evidence" value="ECO:0007669"/>
    <property type="project" value="UniProtKB-SubCell"/>
</dbReference>
<proteinExistence type="predicted"/>
<keyword evidence="6" id="KW-1133">Transmembrane helix</keyword>
<dbReference type="AlphaFoldDB" id="A0A2Z6EXK4"/>
<evidence type="ECO:0000256" key="7">
    <source>
        <dbReference type="ARBA" id="ARBA00023010"/>
    </source>
</evidence>
<gene>
    <name evidence="9" type="ORF">MCB1EB_2023</name>
</gene>
<evidence type="ECO:0000256" key="4">
    <source>
        <dbReference type="ARBA" id="ARBA00022692"/>
    </source>
</evidence>
<evidence type="ECO:0000256" key="1">
    <source>
        <dbReference type="ARBA" id="ARBA00004651"/>
    </source>
</evidence>
<keyword evidence="5" id="KW-0653">Protein transport</keyword>
<dbReference type="PANTHER" id="PTHR30081:SF8">
    <property type="entry name" value="PROTEIN TRANSLOCASE SUBUNIT SECF"/>
    <property type="match status" value="1"/>
</dbReference>
<keyword evidence="4" id="KW-0812">Transmembrane</keyword>
<organism evidence="9 10">
    <name type="scientific">Mycoavidus cysteinexigens</name>
    <dbReference type="NCBI Taxonomy" id="1553431"/>
    <lineage>
        <taxon>Bacteria</taxon>
        <taxon>Pseudomonadati</taxon>
        <taxon>Pseudomonadota</taxon>
        <taxon>Betaproteobacteria</taxon>
        <taxon>Burkholderiales</taxon>
        <taxon>Burkholderiaceae</taxon>
        <taxon>Mycoavidus</taxon>
    </lineage>
</organism>
<keyword evidence="8" id="KW-0472">Membrane</keyword>
<dbReference type="InterPro" id="IPR022813">
    <property type="entry name" value="SecD/SecF_arch_bac"/>
</dbReference>
<dbReference type="PANTHER" id="PTHR30081">
    <property type="entry name" value="PROTEIN-EXPORT MEMBRANE PROTEIN SEC"/>
    <property type="match status" value="1"/>
</dbReference>
<dbReference type="Proteomes" id="UP000282597">
    <property type="component" value="Chromosome"/>
</dbReference>